<feature type="compositionally biased region" description="Low complexity" evidence="1">
    <location>
        <begin position="310"/>
        <end position="321"/>
    </location>
</feature>
<evidence type="ECO:0000313" key="3">
    <source>
        <dbReference type="EMBL" id="AZS73691.1"/>
    </source>
</evidence>
<evidence type="ECO:0000313" key="4">
    <source>
        <dbReference type="Proteomes" id="UP000275579"/>
    </source>
</evidence>
<feature type="domain" description="Pvc16 N-terminal" evidence="2">
    <location>
        <begin position="9"/>
        <end position="192"/>
    </location>
</feature>
<evidence type="ECO:0000259" key="2">
    <source>
        <dbReference type="Pfam" id="PF14065"/>
    </source>
</evidence>
<name>A0A3S9YFB3_9ACTN</name>
<evidence type="ECO:0000256" key="1">
    <source>
        <dbReference type="SAM" id="MobiDB-lite"/>
    </source>
</evidence>
<dbReference type="Proteomes" id="UP000275579">
    <property type="component" value="Chromosome"/>
</dbReference>
<organism evidence="3 4">
    <name type="scientific">Streptomyces lydicus</name>
    <dbReference type="NCBI Taxonomy" id="47763"/>
    <lineage>
        <taxon>Bacteria</taxon>
        <taxon>Bacillati</taxon>
        <taxon>Actinomycetota</taxon>
        <taxon>Actinomycetes</taxon>
        <taxon>Kitasatosporales</taxon>
        <taxon>Streptomycetaceae</taxon>
        <taxon>Streptomyces</taxon>
    </lineage>
</organism>
<dbReference type="EMBL" id="CP029042">
    <property type="protein sequence ID" value="AZS73691.1"/>
    <property type="molecule type" value="Genomic_DNA"/>
</dbReference>
<accession>A0A3S9YFB3</accession>
<gene>
    <name evidence="3" type="ORF">DDE74_24505</name>
</gene>
<feature type="compositionally biased region" description="Low complexity" evidence="1">
    <location>
        <begin position="221"/>
        <end position="233"/>
    </location>
</feature>
<sequence>MSNALAVATVTQALALLIEHHLHPEIDMAVSVETRKPPSDPPTEPTITVFLYQVSHNPSMRNSDLVTRASDGTLLKRPAAALDLHFLISAYGEETELVGQRLIGSVVRTLHEIPVLPQELIEEAARRPYLAGSDLAESPQKVRFTPLQMDVDETSKLWGMLHNTPYSLSVVYQASLVLLDGHQKPVPAKPVQRPDVRVLPFGAPGAPEPGGVAGGAGGPGATSPTGAAGTAESAGDRPAGAPARTSKRAGAMAPGTEAAGAPSGESRPGAAKTATNAGAASTVRATVPKAASGGGARAAKKAAGDGSTGARGAKSAAPSARSRARKATGGDPADGADRKRGADRTRKAARAEDSGRRTDDAGRADGEGRGRADDGKES</sequence>
<feature type="compositionally biased region" description="Gly residues" evidence="1">
    <location>
        <begin position="211"/>
        <end position="220"/>
    </location>
</feature>
<dbReference type="RefSeq" id="WP_127152646.1">
    <property type="nucleotide sequence ID" value="NZ_CP029042.1"/>
</dbReference>
<proteinExistence type="predicted"/>
<reference evidence="3 4" key="1">
    <citation type="submission" date="2018-04" db="EMBL/GenBank/DDBJ databases">
        <title>Complete genome sequences of Streptomyces lydicus strain WYEC and characterization of antagonistic properties of biological control agents.</title>
        <authorList>
            <person name="Mariita R.M."/>
            <person name="Sello J.K."/>
        </authorList>
    </citation>
    <scope>NUCLEOTIDE SEQUENCE [LARGE SCALE GENOMIC DNA]</scope>
    <source>
        <strain evidence="3 4">WYEC 108</strain>
    </source>
</reference>
<protein>
    <submittedName>
        <fullName evidence="3">DUF4255 domain-containing protein</fullName>
    </submittedName>
</protein>
<dbReference type="AlphaFoldDB" id="A0A3S9YFB3"/>
<dbReference type="InterPro" id="IPR025351">
    <property type="entry name" value="Pvc16_N"/>
</dbReference>
<feature type="compositionally biased region" description="Basic and acidic residues" evidence="1">
    <location>
        <begin position="335"/>
        <end position="378"/>
    </location>
</feature>
<dbReference type="Pfam" id="PF14065">
    <property type="entry name" value="Pvc16_N"/>
    <property type="match status" value="1"/>
</dbReference>
<feature type="compositionally biased region" description="Low complexity" evidence="1">
    <location>
        <begin position="269"/>
        <end position="280"/>
    </location>
</feature>
<feature type="region of interest" description="Disordered" evidence="1">
    <location>
        <begin position="185"/>
        <end position="378"/>
    </location>
</feature>